<proteinExistence type="predicted"/>
<dbReference type="OrthoDB" id="893162at2"/>
<accession>A0A428JGZ2</accession>
<protein>
    <submittedName>
        <fullName evidence="1">Uncharacterized protein</fullName>
    </submittedName>
</protein>
<evidence type="ECO:0000313" key="1">
    <source>
        <dbReference type="EMBL" id="RSK31810.1"/>
    </source>
</evidence>
<dbReference type="InterPro" id="IPR053804">
    <property type="entry name" value="DUF6960"/>
</dbReference>
<dbReference type="RefSeq" id="WP_125431132.1">
    <property type="nucleotide sequence ID" value="NZ_RWIS01000008.1"/>
</dbReference>
<dbReference type="Pfam" id="PF22283">
    <property type="entry name" value="DUF6960"/>
    <property type="match status" value="1"/>
</dbReference>
<comment type="caution">
    <text evidence="1">The sequence shown here is derived from an EMBL/GenBank/DDBJ whole genome shotgun (WGS) entry which is preliminary data.</text>
</comment>
<gene>
    <name evidence="1" type="ORF">EI290_13385</name>
</gene>
<sequence length="135" mass="16133">MPRPKPVVYGLYSWTPEYGLRYVHPANRRTFEWLEPLGKVFEKIDETDDWILLRYDEQQFKVSRELFKELYVRPPFSFGDLVVETDPADDRPAHEGLISDVFYDEAADTFRFQLVEKKRKIKRVFEAGELELQNN</sequence>
<organism evidence="1 2">
    <name type="scientific">Hymenobacter metallilatus</name>
    <dbReference type="NCBI Taxonomy" id="2493666"/>
    <lineage>
        <taxon>Bacteria</taxon>
        <taxon>Pseudomonadati</taxon>
        <taxon>Bacteroidota</taxon>
        <taxon>Cytophagia</taxon>
        <taxon>Cytophagales</taxon>
        <taxon>Hymenobacteraceae</taxon>
        <taxon>Hymenobacter</taxon>
    </lineage>
</organism>
<dbReference type="Proteomes" id="UP000280066">
    <property type="component" value="Unassembled WGS sequence"/>
</dbReference>
<evidence type="ECO:0000313" key="2">
    <source>
        <dbReference type="Proteomes" id="UP000280066"/>
    </source>
</evidence>
<dbReference type="AlphaFoldDB" id="A0A428JGZ2"/>
<name>A0A428JGZ2_9BACT</name>
<dbReference type="EMBL" id="RWIS01000008">
    <property type="protein sequence ID" value="RSK31810.1"/>
    <property type="molecule type" value="Genomic_DNA"/>
</dbReference>
<reference evidence="1 2" key="1">
    <citation type="submission" date="2018-12" db="EMBL/GenBank/DDBJ databases">
        <authorList>
            <person name="Feng G."/>
            <person name="Zhu H."/>
        </authorList>
    </citation>
    <scope>NUCLEOTIDE SEQUENCE [LARGE SCALE GENOMIC DNA]</scope>
    <source>
        <strain evidence="1 2">9PBR-2</strain>
    </source>
</reference>
<keyword evidence="2" id="KW-1185">Reference proteome</keyword>